<keyword evidence="2" id="KW-0805">Transcription regulation</keyword>
<dbReference type="Pfam" id="PF03466">
    <property type="entry name" value="LysR_substrate"/>
    <property type="match status" value="1"/>
</dbReference>
<dbReference type="InterPro" id="IPR058163">
    <property type="entry name" value="LysR-type_TF_proteobact-type"/>
</dbReference>
<dbReference type="RefSeq" id="WP_153376049.1">
    <property type="nucleotide sequence ID" value="NZ_WIVU01000105.1"/>
</dbReference>
<protein>
    <submittedName>
        <fullName evidence="6">LysR family transcriptional regulator</fullName>
    </submittedName>
</protein>
<evidence type="ECO:0000313" key="6">
    <source>
        <dbReference type="EMBL" id="MQU09285.1"/>
    </source>
</evidence>
<evidence type="ECO:0000256" key="2">
    <source>
        <dbReference type="ARBA" id="ARBA00023015"/>
    </source>
</evidence>
<dbReference type="Proteomes" id="UP000478064">
    <property type="component" value="Unassembled WGS sequence"/>
</dbReference>
<dbReference type="GO" id="GO:0043565">
    <property type="term" value="F:sequence-specific DNA binding"/>
    <property type="evidence" value="ECO:0007669"/>
    <property type="project" value="TreeGrafter"/>
</dbReference>
<comment type="caution">
    <text evidence="6">The sequence shown here is derived from an EMBL/GenBank/DDBJ whole genome shotgun (WGS) entry which is preliminary data.</text>
</comment>
<dbReference type="InterPro" id="IPR036390">
    <property type="entry name" value="WH_DNA-bd_sf"/>
</dbReference>
<feature type="non-terminal residue" evidence="6">
    <location>
        <position position="284"/>
    </location>
</feature>
<dbReference type="PANTHER" id="PTHR30537:SF1">
    <property type="entry name" value="HTH-TYPE TRANSCRIPTIONAL REGULATOR PGRR"/>
    <property type="match status" value="1"/>
</dbReference>
<feature type="domain" description="HTH lysR-type" evidence="5">
    <location>
        <begin position="12"/>
        <end position="67"/>
    </location>
</feature>
<sequence length="284" mass="30999">MSISPTHKPSMLPALSVFATVARTLSFAKAAAELRISSAAVSKTVKQLEAALGARLLNRTTRSVSLTDAGSQLLEALEPALASVDSAIDQLRSAYDQPSGELRLNTSYVAYATLIEPHLAEFLTQYPALHVEITIDNVLSDIVSGGYDVGLRLGHTVQQDMVGVPIGGRQQRVVVASPGYVKRHGTPETPQDLVAHKCIRQRLHSRGQFYEWLFRVDDKNVQINVGGNVVFDEMRAAVYAACDDVGLAYVFKQFAEKEIGIRPAKSSTQPCKAKTWCALKFKWA</sequence>
<dbReference type="PRINTS" id="PR00039">
    <property type="entry name" value="HTHLYSR"/>
</dbReference>
<evidence type="ECO:0000259" key="5">
    <source>
        <dbReference type="PROSITE" id="PS50931"/>
    </source>
</evidence>
<accession>A0A6L5I3Q1</accession>
<evidence type="ECO:0000256" key="1">
    <source>
        <dbReference type="ARBA" id="ARBA00009437"/>
    </source>
</evidence>
<organism evidence="6 7">
    <name type="scientific">Pseudomonas helleri</name>
    <dbReference type="NCBI Taxonomy" id="1608996"/>
    <lineage>
        <taxon>Bacteria</taxon>
        <taxon>Pseudomonadati</taxon>
        <taxon>Pseudomonadota</taxon>
        <taxon>Gammaproteobacteria</taxon>
        <taxon>Pseudomonadales</taxon>
        <taxon>Pseudomonadaceae</taxon>
        <taxon>Pseudomonas</taxon>
    </lineage>
</organism>
<dbReference type="PROSITE" id="PS50931">
    <property type="entry name" value="HTH_LYSR"/>
    <property type="match status" value="1"/>
</dbReference>
<keyword evidence="4" id="KW-0804">Transcription</keyword>
<dbReference type="EMBL" id="WIVU01000105">
    <property type="protein sequence ID" value="MQU09285.1"/>
    <property type="molecule type" value="Genomic_DNA"/>
</dbReference>
<dbReference type="InterPro" id="IPR036388">
    <property type="entry name" value="WH-like_DNA-bd_sf"/>
</dbReference>
<dbReference type="GO" id="GO:0003700">
    <property type="term" value="F:DNA-binding transcription factor activity"/>
    <property type="evidence" value="ECO:0007669"/>
    <property type="project" value="InterPro"/>
</dbReference>
<dbReference type="PANTHER" id="PTHR30537">
    <property type="entry name" value="HTH-TYPE TRANSCRIPTIONAL REGULATOR"/>
    <property type="match status" value="1"/>
</dbReference>
<dbReference type="SUPFAM" id="SSF53850">
    <property type="entry name" value="Periplasmic binding protein-like II"/>
    <property type="match status" value="1"/>
</dbReference>
<dbReference type="FunFam" id="1.10.10.10:FF:000001">
    <property type="entry name" value="LysR family transcriptional regulator"/>
    <property type="match status" value="1"/>
</dbReference>
<dbReference type="InterPro" id="IPR000847">
    <property type="entry name" value="LysR_HTH_N"/>
</dbReference>
<reference evidence="6 7" key="1">
    <citation type="submission" date="2019-10" db="EMBL/GenBank/DDBJ databases">
        <title>Evaluation of single-gene subtyping targets for Pseudomonas.</title>
        <authorList>
            <person name="Reichler S.J."/>
            <person name="Orsi R.H."/>
            <person name="Wiedmann M."/>
            <person name="Martin N.H."/>
            <person name="Murphy S.I."/>
        </authorList>
    </citation>
    <scope>NUCLEOTIDE SEQUENCE [LARGE SCALE GENOMIC DNA]</scope>
    <source>
        <strain evidence="6 7">FSL R10-1637</strain>
    </source>
</reference>
<evidence type="ECO:0000313" key="7">
    <source>
        <dbReference type="Proteomes" id="UP000478064"/>
    </source>
</evidence>
<proteinExistence type="inferred from homology"/>
<dbReference type="Pfam" id="PF00126">
    <property type="entry name" value="HTH_1"/>
    <property type="match status" value="1"/>
</dbReference>
<gene>
    <name evidence="6" type="ORF">GHO27_26945</name>
</gene>
<comment type="similarity">
    <text evidence="1">Belongs to the LysR transcriptional regulatory family.</text>
</comment>
<dbReference type="Gene3D" id="1.10.10.10">
    <property type="entry name" value="Winged helix-like DNA-binding domain superfamily/Winged helix DNA-binding domain"/>
    <property type="match status" value="1"/>
</dbReference>
<dbReference type="InterPro" id="IPR005119">
    <property type="entry name" value="LysR_subst-bd"/>
</dbReference>
<dbReference type="SUPFAM" id="SSF46785">
    <property type="entry name" value="Winged helix' DNA-binding domain"/>
    <property type="match status" value="1"/>
</dbReference>
<keyword evidence="3" id="KW-0238">DNA-binding</keyword>
<evidence type="ECO:0000256" key="4">
    <source>
        <dbReference type="ARBA" id="ARBA00023163"/>
    </source>
</evidence>
<evidence type="ECO:0000256" key="3">
    <source>
        <dbReference type="ARBA" id="ARBA00023125"/>
    </source>
</evidence>
<dbReference type="Gene3D" id="3.40.190.290">
    <property type="match status" value="1"/>
</dbReference>
<name>A0A6L5I3Q1_9PSED</name>
<dbReference type="GO" id="GO:0006351">
    <property type="term" value="P:DNA-templated transcription"/>
    <property type="evidence" value="ECO:0007669"/>
    <property type="project" value="TreeGrafter"/>
</dbReference>
<dbReference type="AlphaFoldDB" id="A0A6L5I3Q1"/>